<comment type="caution">
    <text evidence="1">The sequence shown here is derived from an EMBL/GenBank/DDBJ whole genome shotgun (WGS) entry which is preliminary data.</text>
</comment>
<gene>
    <name evidence="1" type="ORF">F2Q69_00016749</name>
</gene>
<sequence length="106" mass="12494">MSFLFLLPFSSNENTMGFVQSNLPDPRGRCGWIPEIERHKMVEDPYVFLEYNDTLTSYRRNSTSRWSSCSESAVAAGQSLRRRFRCKEKPRETTMVKFLYFTHLVL</sequence>
<dbReference type="Proteomes" id="UP000712600">
    <property type="component" value="Unassembled WGS sequence"/>
</dbReference>
<name>A0A8S9QZK4_BRACR</name>
<accession>A0A8S9QZK4</accession>
<reference evidence="1" key="1">
    <citation type="submission" date="2019-12" db="EMBL/GenBank/DDBJ databases">
        <title>Genome sequencing and annotation of Brassica cretica.</title>
        <authorList>
            <person name="Studholme D.J."/>
            <person name="Sarris P."/>
        </authorList>
    </citation>
    <scope>NUCLEOTIDE SEQUENCE</scope>
    <source>
        <strain evidence="1">PFS-109/04</strain>
        <tissue evidence="1">Leaf</tissue>
    </source>
</reference>
<evidence type="ECO:0000313" key="2">
    <source>
        <dbReference type="Proteomes" id="UP000712600"/>
    </source>
</evidence>
<proteinExistence type="predicted"/>
<dbReference type="EMBL" id="QGKX02000996">
    <property type="protein sequence ID" value="KAF3554181.1"/>
    <property type="molecule type" value="Genomic_DNA"/>
</dbReference>
<evidence type="ECO:0000313" key="1">
    <source>
        <dbReference type="EMBL" id="KAF3554181.1"/>
    </source>
</evidence>
<dbReference type="AlphaFoldDB" id="A0A8S9QZK4"/>
<organism evidence="1 2">
    <name type="scientific">Brassica cretica</name>
    <name type="common">Mustard</name>
    <dbReference type="NCBI Taxonomy" id="69181"/>
    <lineage>
        <taxon>Eukaryota</taxon>
        <taxon>Viridiplantae</taxon>
        <taxon>Streptophyta</taxon>
        <taxon>Embryophyta</taxon>
        <taxon>Tracheophyta</taxon>
        <taxon>Spermatophyta</taxon>
        <taxon>Magnoliopsida</taxon>
        <taxon>eudicotyledons</taxon>
        <taxon>Gunneridae</taxon>
        <taxon>Pentapetalae</taxon>
        <taxon>rosids</taxon>
        <taxon>malvids</taxon>
        <taxon>Brassicales</taxon>
        <taxon>Brassicaceae</taxon>
        <taxon>Brassiceae</taxon>
        <taxon>Brassica</taxon>
    </lineage>
</organism>
<protein>
    <submittedName>
        <fullName evidence="1">Uncharacterized protein</fullName>
    </submittedName>
</protein>